<feature type="transmembrane region" description="Helical" evidence="1">
    <location>
        <begin position="181"/>
        <end position="199"/>
    </location>
</feature>
<evidence type="ECO:0000313" key="3">
    <source>
        <dbReference type="EMBL" id="MBJ2136976.1"/>
    </source>
</evidence>
<gene>
    <name evidence="3" type="ORF">JEU11_10975</name>
</gene>
<accession>A0ABS0WET1</accession>
<keyword evidence="2" id="KW-0732">Signal</keyword>
<evidence type="ECO:0000256" key="2">
    <source>
        <dbReference type="SAM" id="SignalP"/>
    </source>
</evidence>
<reference evidence="3 4" key="1">
    <citation type="submission" date="2020-12" db="EMBL/GenBank/DDBJ databases">
        <title>Draft genome sequences of nine environmental bacterial isolates colonizing plastic.</title>
        <authorList>
            <person name="Borre I."/>
            <person name="Sonnenschein E.C."/>
        </authorList>
    </citation>
    <scope>NUCLEOTIDE SEQUENCE [LARGE SCALE GENOMIC DNA]</scope>
    <source>
        <strain evidence="3 4">IB30</strain>
    </source>
</reference>
<dbReference type="EMBL" id="JAEILT010000014">
    <property type="protein sequence ID" value="MBJ2136976.1"/>
    <property type="molecule type" value="Genomic_DNA"/>
</dbReference>
<evidence type="ECO:0000313" key="4">
    <source>
        <dbReference type="Proteomes" id="UP000649232"/>
    </source>
</evidence>
<keyword evidence="1" id="KW-0812">Transmembrane</keyword>
<organism evidence="3 4">
    <name type="scientific">Paraglaciecola chathamensis</name>
    <dbReference type="NCBI Taxonomy" id="368405"/>
    <lineage>
        <taxon>Bacteria</taxon>
        <taxon>Pseudomonadati</taxon>
        <taxon>Pseudomonadota</taxon>
        <taxon>Gammaproteobacteria</taxon>
        <taxon>Alteromonadales</taxon>
        <taxon>Alteromonadaceae</taxon>
        <taxon>Paraglaciecola</taxon>
    </lineage>
</organism>
<proteinExistence type="predicted"/>
<feature type="chain" id="PRO_5046856780" evidence="2">
    <location>
        <begin position="24"/>
        <end position="227"/>
    </location>
</feature>
<comment type="caution">
    <text evidence="3">The sequence shown here is derived from an EMBL/GenBank/DDBJ whole genome shotgun (WGS) entry which is preliminary data.</text>
</comment>
<sequence>MNKTVKHIVLASSILLATPQAMGSMLTGGDFANNCSIADWDQFGNVGVSGAPGNCAATLSVDDVIDFETELSQGLSLSSGIDYTLNVDFSVDTTMSDPILDDWFSISLLNQDFEFIELFYTDILSAQSFSESLTIAASDLASYANQDWSLSFYMFDGFEADSNQSTAFITFASLDSVVTDVPAPAGFVLLLLGFAGLFTRKALARSNGRPSQKAAVSWANLNGGINQ</sequence>
<keyword evidence="1" id="KW-0472">Membrane</keyword>
<dbReference type="RefSeq" id="WP_198824703.1">
    <property type="nucleotide sequence ID" value="NZ_JAEILT010000014.1"/>
</dbReference>
<protein>
    <submittedName>
        <fullName evidence="3">PEP-CTERM sorting domain-containing protein</fullName>
    </submittedName>
</protein>
<evidence type="ECO:0000256" key="1">
    <source>
        <dbReference type="SAM" id="Phobius"/>
    </source>
</evidence>
<keyword evidence="1" id="KW-1133">Transmembrane helix</keyword>
<dbReference type="Proteomes" id="UP000649232">
    <property type="component" value="Unassembled WGS sequence"/>
</dbReference>
<feature type="signal peptide" evidence="2">
    <location>
        <begin position="1"/>
        <end position="23"/>
    </location>
</feature>
<name>A0ABS0WET1_9ALTE</name>